<evidence type="ECO:0000313" key="1">
    <source>
        <dbReference type="EMBL" id="KAK0643083.1"/>
    </source>
</evidence>
<gene>
    <name evidence="1" type="ORF">B0T16DRAFT_176717</name>
</gene>
<comment type="caution">
    <text evidence="1">The sequence shown here is derived from an EMBL/GenBank/DDBJ whole genome shotgun (WGS) entry which is preliminary data.</text>
</comment>
<accession>A0AA39XZG6</accession>
<name>A0AA39XZG6_9PEZI</name>
<evidence type="ECO:0000313" key="2">
    <source>
        <dbReference type="Proteomes" id="UP001174936"/>
    </source>
</evidence>
<dbReference type="EMBL" id="JAULSV010000005">
    <property type="protein sequence ID" value="KAK0643083.1"/>
    <property type="molecule type" value="Genomic_DNA"/>
</dbReference>
<sequence length="128" mass="13877">MPNDACSVCGTSANSNQHLRAGERMTNLRNGISAGRGAFDVKKAEGPWPERWDMEVALDKPGVSDPIDGTLPRARSKGSCWILICAQILGHTPTHTPPRPWVSAPHFIHSSAPLGRDPGIYLQPASQW</sequence>
<dbReference type="AlphaFoldDB" id="A0AA39XZG6"/>
<proteinExistence type="predicted"/>
<keyword evidence="2" id="KW-1185">Reference proteome</keyword>
<dbReference type="Proteomes" id="UP001174936">
    <property type="component" value="Unassembled WGS sequence"/>
</dbReference>
<organism evidence="1 2">
    <name type="scientific">Cercophora newfieldiana</name>
    <dbReference type="NCBI Taxonomy" id="92897"/>
    <lineage>
        <taxon>Eukaryota</taxon>
        <taxon>Fungi</taxon>
        <taxon>Dikarya</taxon>
        <taxon>Ascomycota</taxon>
        <taxon>Pezizomycotina</taxon>
        <taxon>Sordariomycetes</taxon>
        <taxon>Sordariomycetidae</taxon>
        <taxon>Sordariales</taxon>
        <taxon>Lasiosphaeriaceae</taxon>
        <taxon>Cercophora</taxon>
    </lineage>
</organism>
<reference evidence="1" key="1">
    <citation type="submission" date="2023-06" db="EMBL/GenBank/DDBJ databases">
        <title>Genome-scale phylogeny and comparative genomics of the fungal order Sordariales.</title>
        <authorList>
            <consortium name="Lawrence Berkeley National Laboratory"/>
            <person name="Hensen N."/>
            <person name="Bonometti L."/>
            <person name="Westerberg I."/>
            <person name="Brannstrom I.O."/>
            <person name="Guillou S."/>
            <person name="Cros-Aarteil S."/>
            <person name="Calhoun S."/>
            <person name="Haridas S."/>
            <person name="Kuo A."/>
            <person name="Mondo S."/>
            <person name="Pangilinan J."/>
            <person name="Riley R."/>
            <person name="Labutti K."/>
            <person name="Andreopoulos B."/>
            <person name="Lipzen A."/>
            <person name="Chen C."/>
            <person name="Yanf M."/>
            <person name="Daum C."/>
            <person name="Ng V."/>
            <person name="Clum A."/>
            <person name="Steindorff A."/>
            <person name="Ohm R."/>
            <person name="Martin F."/>
            <person name="Silar P."/>
            <person name="Natvig D."/>
            <person name="Lalanne C."/>
            <person name="Gautier V."/>
            <person name="Ament-Velasquez S.L."/>
            <person name="Kruys A."/>
            <person name="Hutchinson M.I."/>
            <person name="Powell A.J."/>
            <person name="Barry K."/>
            <person name="Miller A.N."/>
            <person name="Grigoriev I.V."/>
            <person name="Debuchy R."/>
            <person name="Gladieux P."/>
            <person name="Thoren M.H."/>
            <person name="Johannesson H."/>
        </authorList>
    </citation>
    <scope>NUCLEOTIDE SEQUENCE</scope>
    <source>
        <strain evidence="1">SMH2532-1</strain>
    </source>
</reference>
<protein>
    <submittedName>
        <fullName evidence="1">Uncharacterized protein</fullName>
    </submittedName>
</protein>